<dbReference type="AlphaFoldDB" id="A0A1W2FWB7"/>
<dbReference type="Proteomes" id="UP000192674">
    <property type="component" value="Unassembled WGS sequence"/>
</dbReference>
<keyword evidence="9" id="KW-1185">Reference proteome</keyword>
<dbReference type="InterPro" id="IPR005238">
    <property type="entry name" value="ComB-like"/>
</dbReference>
<dbReference type="EMBL" id="FWXV01000013">
    <property type="protein sequence ID" value="SMD26249.1"/>
    <property type="molecule type" value="Genomic_DNA"/>
</dbReference>
<reference evidence="8 9" key="1">
    <citation type="submission" date="2017-04" db="EMBL/GenBank/DDBJ databases">
        <authorList>
            <person name="Afonso C.L."/>
            <person name="Miller P.J."/>
            <person name="Scott M.A."/>
            <person name="Spackman E."/>
            <person name="Goraichik I."/>
            <person name="Dimitrov K.M."/>
            <person name="Suarez D.L."/>
            <person name="Swayne D.E."/>
        </authorList>
    </citation>
    <scope>NUCLEOTIDE SEQUENCE [LARGE SCALE GENOMIC DNA]</scope>
    <source>
        <strain evidence="8 9">DSM 43828</strain>
    </source>
</reference>
<evidence type="ECO:0000256" key="6">
    <source>
        <dbReference type="ARBA" id="ARBA00022842"/>
    </source>
</evidence>
<dbReference type="EC" id="3.1.3.71" evidence="3"/>
<keyword evidence="6" id="KW-0460">Magnesium</keyword>
<proteinExistence type="inferred from homology"/>
<accession>A0A1W2FWB7</accession>
<dbReference type="GO" id="GO:0050532">
    <property type="term" value="F:2-phosphosulfolactate phosphatase activity"/>
    <property type="evidence" value="ECO:0007669"/>
    <property type="project" value="UniProtKB-EC"/>
</dbReference>
<evidence type="ECO:0000256" key="3">
    <source>
        <dbReference type="ARBA" id="ARBA00012953"/>
    </source>
</evidence>
<sequence length="229" mass="23704">MFTQDGFGVRMEWGLPGVEALAPHCTVLIIVDVLSFTTSIDLAVGQGARVVVKAPTAETTGLKRPSELKSVQAGTELTFTSPNGGRLCERAGQQTRVMAGCLRNAAAVADKAIDLADRGPIGVIPAGEQWGVNFHERQKSGPMRVAMEDYLGAGAIVSALLAEGYSPASPEAAFAATSYRTAEPYLAELLGGCGSGLELGARGLSEDIALAGQVNVSKATPTLVNGVFQ</sequence>
<evidence type="ECO:0000256" key="5">
    <source>
        <dbReference type="ARBA" id="ARBA00022801"/>
    </source>
</evidence>
<evidence type="ECO:0000256" key="1">
    <source>
        <dbReference type="ARBA" id="ARBA00001946"/>
    </source>
</evidence>
<evidence type="ECO:0000313" key="9">
    <source>
        <dbReference type="Proteomes" id="UP000192674"/>
    </source>
</evidence>
<gene>
    <name evidence="8" type="ORF">SAMN05661093_09830</name>
</gene>
<dbReference type="RefSeq" id="WP_235039271.1">
    <property type="nucleotide sequence ID" value="NZ_FWXV01000013.1"/>
</dbReference>
<name>A0A1W2FWB7_KIBAR</name>
<dbReference type="Pfam" id="PF04029">
    <property type="entry name" value="2-ph_phosp"/>
    <property type="match status" value="1"/>
</dbReference>
<dbReference type="Gene3D" id="3.90.1560.10">
    <property type="entry name" value="ComB-like"/>
    <property type="match status" value="1"/>
</dbReference>
<comment type="catalytic activity">
    <reaction evidence="7">
        <text>(2R)-O-phospho-3-sulfolactate + H2O = (2R)-3-sulfolactate + phosphate</text>
        <dbReference type="Rhea" id="RHEA:23416"/>
        <dbReference type="ChEBI" id="CHEBI:15377"/>
        <dbReference type="ChEBI" id="CHEBI:15597"/>
        <dbReference type="ChEBI" id="CHEBI:43474"/>
        <dbReference type="ChEBI" id="CHEBI:58738"/>
        <dbReference type="EC" id="3.1.3.71"/>
    </reaction>
</comment>
<dbReference type="PANTHER" id="PTHR37311:SF1">
    <property type="entry name" value="2-PHOSPHOSULFOLACTATE PHOSPHATASE-RELATED"/>
    <property type="match status" value="1"/>
</dbReference>
<evidence type="ECO:0000313" key="8">
    <source>
        <dbReference type="EMBL" id="SMD26249.1"/>
    </source>
</evidence>
<comment type="similarity">
    <text evidence="2">Belongs to the ComB family.</text>
</comment>
<organism evidence="8 9">
    <name type="scientific">Kibdelosporangium aridum</name>
    <dbReference type="NCBI Taxonomy" id="2030"/>
    <lineage>
        <taxon>Bacteria</taxon>
        <taxon>Bacillati</taxon>
        <taxon>Actinomycetota</taxon>
        <taxon>Actinomycetes</taxon>
        <taxon>Pseudonocardiales</taxon>
        <taxon>Pseudonocardiaceae</taxon>
        <taxon>Kibdelosporangium</taxon>
    </lineage>
</organism>
<evidence type="ECO:0000256" key="4">
    <source>
        <dbReference type="ARBA" id="ARBA00021948"/>
    </source>
</evidence>
<keyword evidence="5" id="KW-0378">Hydrolase</keyword>
<dbReference type="GO" id="GO:0050545">
    <property type="term" value="F:sulfopyruvate decarboxylase activity"/>
    <property type="evidence" value="ECO:0007669"/>
    <property type="project" value="TreeGrafter"/>
</dbReference>
<dbReference type="SUPFAM" id="SSF142823">
    <property type="entry name" value="ComB-like"/>
    <property type="match status" value="1"/>
</dbReference>
<protein>
    <recommendedName>
        <fullName evidence="4">Probable 2-phosphosulfolactate phosphatase</fullName>
        <ecNumber evidence="3">3.1.3.71</ecNumber>
    </recommendedName>
</protein>
<evidence type="ECO:0000256" key="7">
    <source>
        <dbReference type="ARBA" id="ARBA00033711"/>
    </source>
</evidence>
<dbReference type="PANTHER" id="PTHR37311">
    <property type="entry name" value="2-PHOSPHOSULFOLACTATE PHOSPHATASE-RELATED"/>
    <property type="match status" value="1"/>
</dbReference>
<evidence type="ECO:0000256" key="2">
    <source>
        <dbReference type="ARBA" id="ARBA00009997"/>
    </source>
</evidence>
<dbReference type="GO" id="GO:0000287">
    <property type="term" value="F:magnesium ion binding"/>
    <property type="evidence" value="ECO:0007669"/>
    <property type="project" value="InterPro"/>
</dbReference>
<dbReference type="InterPro" id="IPR036702">
    <property type="entry name" value="ComB-like_sf"/>
</dbReference>
<comment type="cofactor">
    <cofactor evidence="1">
        <name>Mg(2+)</name>
        <dbReference type="ChEBI" id="CHEBI:18420"/>
    </cofactor>
</comment>